<evidence type="ECO:0000313" key="3">
    <source>
        <dbReference type="Proteomes" id="UP000759443"/>
    </source>
</evidence>
<dbReference type="EMBL" id="JAGGJU010000005">
    <property type="protein sequence ID" value="MBP1850848.1"/>
    <property type="molecule type" value="Genomic_DNA"/>
</dbReference>
<dbReference type="InterPro" id="IPR050228">
    <property type="entry name" value="Carboxylesterase_BioH"/>
</dbReference>
<accession>A0ABS4DYT9</accession>
<feature type="domain" description="AB hydrolase-1" evidence="1">
    <location>
        <begin position="33"/>
        <end position="282"/>
    </location>
</feature>
<name>A0ABS4DYT9_9HYPH</name>
<comment type="caution">
    <text evidence="2">The sequence shown here is derived from an EMBL/GenBank/DDBJ whole genome shotgun (WGS) entry which is preliminary data.</text>
</comment>
<dbReference type="Gene3D" id="3.40.50.1820">
    <property type="entry name" value="alpha/beta hydrolase"/>
    <property type="match status" value="1"/>
</dbReference>
<reference evidence="2 3" key="1">
    <citation type="submission" date="2021-03" db="EMBL/GenBank/DDBJ databases">
        <title>Genomic Encyclopedia of Type Strains, Phase IV (KMG-IV): sequencing the most valuable type-strain genomes for metagenomic binning, comparative biology and taxonomic classification.</title>
        <authorList>
            <person name="Goeker M."/>
        </authorList>
    </citation>
    <scope>NUCLEOTIDE SEQUENCE [LARGE SCALE GENOMIC DNA]</scope>
    <source>
        <strain evidence="2 3">DSM 21600</strain>
    </source>
</reference>
<keyword evidence="3" id="KW-1185">Reference proteome</keyword>
<dbReference type="PANTHER" id="PTHR43194:SF2">
    <property type="entry name" value="PEROXISOMAL MEMBRANE PROTEIN LPX1"/>
    <property type="match status" value="1"/>
</dbReference>
<dbReference type="PANTHER" id="PTHR43194">
    <property type="entry name" value="HYDROLASE ALPHA/BETA FOLD FAMILY"/>
    <property type="match status" value="1"/>
</dbReference>
<dbReference type="Proteomes" id="UP000759443">
    <property type="component" value="Unassembled WGS sequence"/>
</dbReference>
<dbReference type="RefSeq" id="WP_209944969.1">
    <property type="nucleotide sequence ID" value="NZ_JAGGJU010000005.1"/>
</dbReference>
<evidence type="ECO:0000259" key="1">
    <source>
        <dbReference type="Pfam" id="PF12697"/>
    </source>
</evidence>
<dbReference type="Pfam" id="PF12697">
    <property type="entry name" value="Abhydrolase_6"/>
    <property type="match status" value="1"/>
</dbReference>
<dbReference type="InterPro" id="IPR000073">
    <property type="entry name" value="AB_hydrolase_1"/>
</dbReference>
<protein>
    <submittedName>
        <fullName evidence="2">Pimeloyl-ACP methyl ester carboxylesterase</fullName>
    </submittedName>
</protein>
<evidence type="ECO:0000313" key="2">
    <source>
        <dbReference type="EMBL" id="MBP1850848.1"/>
    </source>
</evidence>
<gene>
    <name evidence="2" type="ORF">J2Z17_002285</name>
</gene>
<proteinExistence type="predicted"/>
<dbReference type="InterPro" id="IPR029058">
    <property type="entry name" value="AB_hydrolase_fold"/>
</dbReference>
<organism evidence="2 3">
    <name type="scientific">Rhizobium halophytocola</name>
    <dbReference type="NCBI Taxonomy" id="735519"/>
    <lineage>
        <taxon>Bacteria</taxon>
        <taxon>Pseudomonadati</taxon>
        <taxon>Pseudomonadota</taxon>
        <taxon>Alphaproteobacteria</taxon>
        <taxon>Hyphomicrobiales</taxon>
        <taxon>Rhizobiaceae</taxon>
        <taxon>Rhizobium/Agrobacterium group</taxon>
        <taxon>Rhizobium</taxon>
    </lineage>
</organism>
<dbReference type="SUPFAM" id="SSF53474">
    <property type="entry name" value="alpha/beta-Hydrolases"/>
    <property type="match status" value="1"/>
</dbReference>
<sequence length="294" mass="32322">MADEIYRDHWFKTEDGLKIHARLYGDDGAAQTIICLPGLTRNGRDFDKLARRLIAGETRNVRVITIDSRGRGLSDQDTDESRYTLPVETGDVLSVCAELGIGKAIFIGTSRGGLVLHLIAALQPDLLGAVILNDIGPVIDIEGLRHIQDYLTRERLPPKTWSDAMASQKADHAAAFPALADDDWLELSTALYREIDGDIRPDYDPVIAEQMAAVDLSKPGRDLWPEFDGFGSIPMMVIRGENSTLLSEATVKAMAERHPGLECVTASGQGHPPLLHLEEIAAPIERFLQGVKHR</sequence>